<dbReference type="Pfam" id="PF00128">
    <property type="entry name" value="Alpha-amylase"/>
    <property type="match status" value="1"/>
</dbReference>
<dbReference type="InterPro" id="IPR013780">
    <property type="entry name" value="Glyco_hydro_b"/>
</dbReference>
<protein>
    <submittedName>
        <fullName evidence="3">Trehalose synthase</fullName>
    </submittedName>
</protein>
<evidence type="ECO:0000259" key="1">
    <source>
        <dbReference type="Pfam" id="PF00128"/>
    </source>
</evidence>
<proteinExistence type="predicted"/>
<comment type="caution">
    <text evidence="3">The sequence shown here is derived from an EMBL/GenBank/DDBJ whole genome shotgun (WGS) entry which is preliminary data.</text>
</comment>
<dbReference type="InterPro" id="IPR032091">
    <property type="entry name" value="Malt_amylase-like_C"/>
</dbReference>
<dbReference type="SUPFAM" id="SSF51445">
    <property type="entry name" value="(Trans)glycosidases"/>
    <property type="match status" value="1"/>
</dbReference>
<evidence type="ECO:0000313" key="3">
    <source>
        <dbReference type="EMBL" id="EQD60759.1"/>
    </source>
</evidence>
<dbReference type="PANTHER" id="PTHR10357">
    <property type="entry name" value="ALPHA-AMYLASE FAMILY MEMBER"/>
    <property type="match status" value="1"/>
</dbReference>
<organism evidence="3">
    <name type="scientific">mine drainage metagenome</name>
    <dbReference type="NCBI Taxonomy" id="410659"/>
    <lineage>
        <taxon>unclassified sequences</taxon>
        <taxon>metagenomes</taxon>
        <taxon>ecological metagenomes</taxon>
    </lineage>
</organism>
<feature type="domain" description="Glycosyl hydrolase family 13 catalytic" evidence="1">
    <location>
        <begin position="51"/>
        <end position="163"/>
    </location>
</feature>
<dbReference type="SUPFAM" id="SSF51011">
    <property type="entry name" value="Glycosyl hydrolase domain"/>
    <property type="match status" value="1"/>
</dbReference>
<feature type="non-terminal residue" evidence="3">
    <location>
        <position position="1"/>
    </location>
</feature>
<name>T1C653_9ZZZZ</name>
<evidence type="ECO:0000259" key="2">
    <source>
        <dbReference type="Pfam" id="PF16657"/>
    </source>
</evidence>
<dbReference type="EMBL" id="AUZX01007119">
    <property type="protein sequence ID" value="EQD60759.1"/>
    <property type="molecule type" value="Genomic_DNA"/>
</dbReference>
<sequence>IPEKCDWGVFLRNHDELTLEMVTDEERDLMFKEYAKVPKMRLNIGIRRRLAPLVDNDRYILELLHALIMSVPGSPIFYYGDEINMGDNIYLGDRNGVRTPMQWSFDRNAGFSRADSDQLYSPVITNPNYHFESNNVESMSRLQTSFLNWFRRIIVVRKQNSKVLGRGTIRFIKNDQKHILAFIRQYLDERILCVYNLSRNPAYVELYLSEYDGWHLREAISSVRFPDIGELPYFFTMQRHSFFWLIMEPPNE</sequence>
<dbReference type="Gene3D" id="2.60.40.1180">
    <property type="entry name" value="Golgi alpha-mannosidase II"/>
    <property type="match status" value="1"/>
</dbReference>
<dbReference type="AlphaFoldDB" id="T1C653"/>
<dbReference type="PANTHER" id="PTHR10357:SF219">
    <property type="entry name" value="MALTOSE ALPHA-D-GLUCOSYLTRANSFERASE"/>
    <property type="match status" value="1"/>
</dbReference>
<feature type="domain" description="Maltogenic amylase-like C-terminal" evidence="2">
    <location>
        <begin position="169"/>
        <end position="244"/>
    </location>
</feature>
<accession>T1C653</accession>
<reference evidence="3" key="2">
    <citation type="journal article" date="2014" name="ISME J.">
        <title>Microbial stratification in low pH oxic and suboxic macroscopic growths along an acid mine drainage.</title>
        <authorList>
            <person name="Mendez-Garcia C."/>
            <person name="Mesa V."/>
            <person name="Sprenger R.R."/>
            <person name="Richter M."/>
            <person name="Diez M.S."/>
            <person name="Solano J."/>
            <person name="Bargiela R."/>
            <person name="Golyshina O.V."/>
            <person name="Manteca A."/>
            <person name="Ramos J.L."/>
            <person name="Gallego J.R."/>
            <person name="Llorente I."/>
            <person name="Martins Dos Santos V.A."/>
            <person name="Jensen O.N."/>
            <person name="Pelaez A.I."/>
            <person name="Sanchez J."/>
            <person name="Ferrer M."/>
        </authorList>
    </citation>
    <scope>NUCLEOTIDE SEQUENCE</scope>
</reference>
<reference evidence="3" key="1">
    <citation type="submission" date="2013-08" db="EMBL/GenBank/DDBJ databases">
        <authorList>
            <person name="Mendez C."/>
            <person name="Richter M."/>
            <person name="Ferrer M."/>
            <person name="Sanchez J."/>
        </authorList>
    </citation>
    <scope>NUCLEOTIDE SEQUENCE</scope>
</reference>
<dbReference type="Gene3D" id="3.20.20.80">
    <property type="entry name" value="Glycosidases"/>
    <property type="match status" value="1"/>
</dbReference>
<dbReference type="InterPro" id="IPR017853">
    <property type="entry name" value="GH"/>
</dbReference>
<dbReference type="Pfam" id="PF16657">
    <property type="entry name" value="Malt_amylase_C"/>
    <property type="match status" value="1"/>
</dbReference>
<gene>
    <name evidence="3" type="ORF">B1A_09998</name>
</gene>
<dbReference type="InterPro" id="IPR006047">
    <property type="entry name" value="GH13_cat_dom"/>
</dbReference>
<dbReference type="GO" id="GO:0005975">
    <property type="term" value="P:carbohydrate metabolic process"/>
    <property type="evidence" value="ECO:0007669"/>
    <property type="project" value="InterPro"/>
</dbReference>